<dbReference type="RefSeq" id="WP_092376765.1">
    <property type="nucleotide sequence ID" value="NZ_FORX01000015.1"/>
</dbReference>
<dbReference type="SMART" id="SM01152">
    <property type="entry name" value="DUF167"/>
    <property type="match status" value="1"/>
</dbReference>
<dbReference type="PANTHER" id="PTHR13420">
    <property type="entry name" value="UPF0235 PROTEIN C15ORF40"/>
    <property type="match status" value="1"/>
</dbReference>
<dbReference type="Gene3D" id="3.30.1200.10">
    <property type="entry name" value="YggU-like"/>
    <property type="match status" value="1"/>
</dbReference>
<keyword evidence="4" id="KW-1185">Reference proteome</keyword>
<name>A0A1I3X383_9BACT</name>
<dbReference type="SUPFAM" id="SSF69786">
    <property type="entry name" value="YggU-like"/>
    <property type="match status" value="1"/>
</dbReference>
<dbReference type="Pfam" id="PF02594">
    <property type="entry name" value="DUF167"/>
    <property type="match status" value="1"/>
</dbReference>
<evidence type="ECO:0000313" key="3">
    <source>
        <dbReference type="EMBL" id="SFK14272.1"/>
    </source>
</evidence>
<protein>
    <recommendedName>
        <fullName evidence="2">UPF0235 protein SAMN04488082_11537</fullName>
    </recommendedName>
</protein>
<comment type="similarity">
    <text evidence="1 2">Belongs to the UPF0235 family.</text>
</comment>
<gene>
    <name evidence="3" type="ORF">SAMN04488082_11537</name>
</gene>
<dbReference type="NCBIfam" id="TIGR00251">
    <property type="entry name" value="DUF167 family protein"/>
    <property type="match status" value="1"/>
</dbReference>
<dbReference type="OrthoDB" id="9800587at2"/>
<dbReference type="EMBL" id="FORX01000015">
    <property type="protein sequence ID" value="SFK14272.1"/>
    <property type="molecule type" value="Genomic_DNA"/>
</dbReference>
<dbReference type="AlphaFoldDB" id="A0A1I3X383"/>
<dbReference type="GO" id="GO:0005737">
    <property type="term" value="C:cytoplasm"/>
    <property type="evidence" value="ECO:0007669"/>
    <property type="project" value="TreeGrafter"/>
</dbReference>
<dbReference type="STRING" id="52560.SAMN04488082_11537"/>
<evidence type="ECO:0000256" key="2">
    <source>
        <dbReference type="HAMAP-Rule" id="MF_00634"/>
    </source>
</evidence>
<sequence length="106" mass="11576">MCTDHPVFVAPAKNGGWRLGLWVQPGARKTEVAGMHGDYLKIRLQAPAVDNKANSALTVFVSRILGIKASQVVIESGHASRQKNLLLDVEEEPDWNVFSEKALGKP</sequence>
<evidence type="ECO:0000313" key="4">
    <source>
        <dbReference type="Proteomes" id="UP000198635"/>
    </source>
</evidence>
<reference evidence="4" key="1">
    <citation type="submission" date="2016-10" db="EMBL/GenBank/DDBJ databases">
        <authorList>
            <person name="Varghese N."/>
            <person name="Submissions S."/>
        </authorList>
    </citation>
    <scope>NUCLEOTIDE SEQUENCE [LARGE SCALE GENOMIC DNA]</scope>
    <source>
        <strain evidence="4">DSM 5918</strain>
    </source>
</reference>
<proteinExistence type="inferred from homology"/>
<accession>A0A1I3X383</accession>
<evidence type="ECO:0000256" key="1">
    <source>
        <dbReference type="ARBA" id="ARBA00010364"/>
    </source>
</evidence>
<dbReference type="Proteomes" id="UP000198635">
    <property type="component" value="Unassembled WGS sequence"/>
</dbReference>
<dbReference type="InterPro" id="IPR003746">
    <property type="entry name" value="DUF167"/>
</dbReference>
<organism evidence="3 4">
    <name type="scientific">Desulfomicrobium apsheronum</name>
    <dbReference type="NCBI Taxonomy" id="52560"/>
    <lineage>
        <taxon>Bacteria</taxon>
        <taxon>Pseudomonadati</taxon>
        <taxon>Thermodesulfobacteriota</taxon>
        <taxon>Desulfovibrionia</taxon>
        <taxon>Desulfovibrionales</taxon>
        <taxon>Desulfomicrobiaceae</taxon>
        <taxon>Desulfomicrobium</taxon>
    </lineage>
</organism>
<dbReference type="HAMAP" id="MF_00634">
    <property type="entry name" value="UPF0235"/>
    <property type="match status" value="1"/>
</dbReference>
<dbReference type="PANTHER" id="PTHR13420:SF7">
    <property type="entry name" value="UPF0235 PROTEIN C15ORF40"/>
    <property type="match status" value="1"/>
</dbReference>
<dbReference type="InterPro" id="IPR036591">
    <property type="entry name" value="YggU-like_sf"/>
</dbReference>